<proteinExistence type="predicted"/>
<keyword evidence="3" id="KW-1185">Reference proteome</keyword>
<feature type="region of interest" description="Disordered" evidence="1">
    <location>
        <begin position="1"/>
        <end position="78"/>
    </location>
</feature>
<feature type="non-terminal residue" evidence="2">
    <location>
        <position position="78"/>
    </location>
</feature>
<evidence type="ECO:0000313" key="2">
    <source>
        <dbReference type="EMBL" id="ERN12068.1"/>
    </source>
</evidence>
<gene>
    <name evidence="2" type="ORF">AMTR_s00035p00172730</name>
</gene>
<accession>W1PVE7</accession>
<dbReference type="EMBL" id="KI392639">
    <property type="protein sequence ID" value="ERN12068.1"/>
    <property type="molecule type" value="Genomic_DNA"/>
</dbReference>
<reference evidence="3" key="1">
    <citation type="journal article" date="2013" name="Science">
        <title>The Amborella genome and the evolution of flowering plants.</title>
        <authorList>
            <consortium name="Amborella Genome Project"/>
        </authorList>
    </citation>
    <scope>NUCLEOTIDE SEQUENCE [LARGE SCALE GENOMIC DNA]</scope>
</reference>
<organism evidence="2 3">
    <name type="scientific">Amborella trichopoda</name>
    <dbReference type="NCBI Taxonomy" id="13333"/>
    <lineage>
        <taxon>Eukaryota</taxon>
        <taxon>Viridiplantae</taxon>
        <taxon>Streptophyta</taxon>
        <taxon>Embryophyta</taxon>
        <taxon>Tracheophyta</taxon>
        <taxon>Spermatophyta</taxon>
        <taxon>Magnoliopsida</taxon>
        <taxon>Amborellales</taxon>
        <taxon>Amborellaceae</taxon>
        <taxon>Amborella</taxon>
    </lineage>
</organism>
<evidence type="ECO:0000313" key="3">
    <source>
        <dbReference type="Proteomes" id="UP000017836"/>
    </source>
</evidence>
<dbReference type="Gramene" id="ERN12068">
    <property type="protein sequence ID" value="ERN12068"/>
    <property type="gene ID" value="AMTR_s00035p00172730"/>
</dbReference>
<name>W1PVE7_AMBTC</name>
<dbReference type="AlphaFoldDB" id="W1PVE7"/>
<feature type="compositionally biased region" description="Acidic residues" evidence="1">
    <location>
        <begin position="51"/>
        <end position="60"/>
    </location>
</feature>
<dbReference type="HOGENOM" id="CLU_2629067_0_0_1"/>
<dbReference type="Proteomes" id="UP000017836">
    <property type="component" value="Unassembled WGS sequence"/>
</dbReference>
<evidence type="ECO:0000256" key="1">
    <source>
        <dbReference type="SAM" id="MobiDB-lite"/>
    </source>
</evidence>
<protein>
    <submittedName>
        <fullName evidence="2">Uncharacterized protein</fullName>
    </submittedName>
</protein>
<sequence length="78" mass="8919">MVRTMGVKGDGEPLLRISHRSYTGESRVSRREPGGRPLRFLPSRRDKRGDDEVEDEDEEAQTARAKEGLALQTRRSHE</sequence>